<gene>
    <name evidence="1" type="ORF">SAZU_6520</name>
</gene>
<dbReference type="AlphaFoldDB" id="A0A0K8PUU0"/>
<dbReference type="Proteomes" id="UP000053859">
    <property type="component" value="Unassembled WGS sequence"/>
</dbReference>
<dbReference type="PATRIC" id="fig|146537.3.peg.6844"/>
<dbReference type="EMBL" id="DF968380">
    <property type="protein sequence ID" value="GAP51647.1"/>
    <property type="molecule type" value="Genomic_DNA"/>
</dbReference>
<evidence type="ECO:0000313" key="1">
    <source>
        <dbReference type="EMBL" id="GAP51647.1"/>
    </source>
</evidence>
<proteinExistence type="predicted"/>
<sequence>MRFEIMHLDDVDGTPVDTTVVDAASVNRIVQQAAATGQRLWIRPAGTTAS</sequence>
<keyword evidence="2" id="KW-1185">Reference proteome</keyword>
<name>A0A0K8PUU0_STRAJ</name>
<dbReference type="RefSeq" id="WP_010047718.1">
    <property type="nucleotide sequence ID" value="NZ_DF968380.1"/>
</dbReference>
<protein>
    <submittedName>
        <fullName evidence="1">Uncharacterized protein</fullName>
    </submittedName>
</protein>
<reference evidence="1" key="1">
    <citation type="journal article" date="2015" name="Genome Announc.">
        <title>Draft Genome Sequence of Thiostrepton-Producing Streptomyces azureus ATCC 14921.</title>
        <authorList>
            <person name="Sakihara K."/>
            <person name="Maeda J."/>
            <person name="Tashiro K."/>
            <person name="Fujino Y."/>
            <person name="Kuhara S."/>
            <person name="Ohshima T."/>
            <person name="Ogata S."/>
            <person name="Doi K."/>
        </authorList>
    </citation>
    <scope>NUCLEOTIDE SEQUENCE [LARGE SCALE GENOMIC DNA]</scope>
    <source>
        <strain evidence="1">ATCC14921</strain>
    </source>
</reference>
<accession>A0A0K8PUU0</accession>
<organism evidence="1 2">
    <name type="scientific">Streptomyces azureus</name>
    <dbReference type="NCBI Taxonomy" id="146537"/>
    <lineage>
        <taxon>Bacteria</taxon>
        <taxon>Bacillati</taxon>
        <taxon>Actinomycetota</taxon>
        <taxon>Actinomycetes</taxon>
        <taxon>Kitasatosporales</taxon>
        <taxon>Streptomycetaceae</taxon>
        <taxon>Streptomyces</taxon>
    </lineage>
</organism>
<evidence type="ECO:0000313" key="2">
    <source>
        <dbReference type="Proteomes" id="UP000053859"/>
    </source>
</evidence>